<protein>
    <submittedName>
        <fullName evidence="1">Uncharacterized protein</fullName>
    </submittedName>
</protein>
<accession>A0A847RJS8</accession>
<reference evidence="1 2" key="1">
    <citation type="submission" date="2020-04" db="EMBL/GenBank/DDBJ databases">
        <authorList>
            <person name="Yin C."/>
        </authorList>
    </citation>
    <scope>NUCLEOTIDE SEQUENCE [LARGE SCALE GENOMIC DNA]</scope>
    <source>
        <strain evidence="1 2">Ae27</strain>
    </source>
</reference>
<name>A0A847RJS8_9BACT</name>
<organism evidence="1 2">
    <name type="scientific">Chitinophaga varians</name>
    <dbReference type="NCBI Taxonomy" id="2202339"/>
    <lineage>
        <taxon>Bacteria</taxon>
        <taxon>Pseudomonadati</taxon>
        <taxon>Bacteroidota</taxon>
        <taxon>Chitinophagia</taxon>
        <taxon>Chitinophagales</taxon>
        <taxon>Chitinophagaceae</taxon>
        <taxon>Chitinophaga</taxon>
    </lineage>
</organism>
<sequence>MIKVLVLACIALICLAITVRAQRSGRLHKASAGVLIQAFKVSSVDASDRSGLLEATESLGREIRMTIMDNTLRLDIAEEDKPYIFRKLSDTTYYLTDNYLTYRLSLARVPGMSSFILVKYNRKGNGAAWQSLTARKM</sequence>
<dbReference type="Proteomes" id="UP000570474">
    <property type="component" value="Unassembled WGS sequence"/>
</dbReference>
<comment type="caution">
    <text evidence="1">The sequence shown here is derived from an EMBL/GenBank/DDBJ whole genome shotgun (WGS) entry which is preliminary data.</text>
</comment>
<keyword evidence="2" id="KW-1185">Reference proteome</keyword>
<proteinExistence type="predicted"/>
<dbReference type="EMBL" id="JABAIA010000001">
    <property type="protein sequence ID" value="NLR63333.1"/>
    <property type="molecule type" value="Genomic_DNA"/>
</dbReference>
<evidence type="ECO:0000313" key="1">
    <source>
        <dbReference type="EMBL" id="NLR63333.1"/>
    </source>
</evidence>
<dbReference type="RefSeq" id="WP_168869336.1">
    <property type="nucleotide sequence ID" value="NZ_JABAIA010000001.1"/>
</dbReference>
<evidence type="ECO:0000313" key="2">
    <source>
        <dbReference type="Proteomes" id="UP000570474"/>
    </source>
</evidence>
<gene>
    <name evidence="1" type="ORF">HGH92_03355</name>
</gene>
<dbReference type="AlphaFoldDB" id="A0A847RJS8"/>